<dbReference type="PANTHER" id="PTHR21222">
    <property type="entry name" value="MIT DOMAIN-CONTAINING PROTEIN 1"/>
    <property type="match status" value="1"/>
</dbReference>
<protein>
    <recommendedName>
        <fullName evidence="2">MIT domain-containing protein</fullName>
    </recommendedName>
</protein>
<accession>A0A7J6CPZ8</accession>
<proteinExistence type="predicted"/>
<dbReference type="Gene3D" id="1.20.58.80">
    <property type="entry name" value="Phosphotransferase system, lactose/cellobiose-type IIA subunit"/>
    <property type="match status" value="1"/>
</dbReference>
<reference evidence="3 4" key="1">
    <citation type="submission" date="2020-04" db="EMBL/GenBank/DDBJ databases">
        <title>Chromosome-level genome assembly of a cyprinid fish Onychostoma macrolepis by integration of Nanopore Sequencing, Bionano and Hi-C technology.</title>
        <authorList>
            <person name="Wang D."/>
        </authorList>
    </citation>
    <scope>NUCLEOTIDE SEQUENCE [LARGE SCALE GENOMIC DNA]</scope>
    <source>
        <strain evidence="3">SWU-2019</strain>
        <tissue evidence="3">Muscle</tissue>
    </source>
</reference>
<dbReference type="InterPro" id="IPR007330">
    <property type="entry name" value="MIT_dom"/>
</dbReference>
<comment type="caution">
    <text evidence="3">The sequence shown here is derived from an EMBL/GenBank/DDBJ whole genome shotgun (WGS) entry which is preliminary data.</text>
</comment>
<evidence type="ECO:0000259" key="2">
    <source>
        <dbReference type="SMART" id="SM00745"/>
    </source>
</evidence>
<dbReference type="InterPro" id="IPR045331">
    <property type="entry name" value="MITD1_N"/>
</dbReference>
<feature type="region of interest" description="Disordered" evidence="1">
    <location>
        <begin position="148"/>
        <end position="186"/>
    </location>
</feature>
<keyword evidence="4" id="KW-1185">Reference proteome</keyword>
<feature type="domain" description="MIT" evidence="2">
    <location>
        <begin position="300"/>
        <end position="378"/>
    </location>
</feature>
<dbReference type="InterPro" id="IPR032341">
    <property type="entry name" value="MITD1_C"/>
</dbReference>
<evidence type="ECO:0000256" key="1">
    <source>
        <dbReference type="SAM" id="MobiDB-lite"/>
    </source>
</evidence>
<feature type="region of interest" description="Disordered" evidence="1">
    <location>
        <begin position="71"/>
        <end position="97"/>
    </location>
</feature>
<name>A0A7J6CPZ8_9TELE</name>
<dbReference type="Gene3D" id="3.30.870.30">
    <property type="entry name" value="MITD, C-terminal phospholipase D-like domain"/>
    <property type="match status" value="1"/>
</dbReference>
<dbReference type="SUPFAM" id="SSF116846">
    <property type="entry name" value="MIT domain"/>
    <property type="match status" value="1"/>
</dbReference>
<dbReference type="Pfam" id="PF16565">
    <property type="entry name" value="MIT_C"/>
    <property type="match status" value="1"/>
</dbReference>
<dbReference type="CDD" id="cd02683">
    <property type="entry name" value="MIT_1"/>
    <property type="match status" value="1"/>
</dbReference>
<dbReference type="InterPro" id="IPR052817">
    <property type="entry name" value="MIT_domain_contain_protein1"/>
</dbReference>
<evidence type="ECO:0000313" key="4">
    <source>
        <dbReference type="Proteomes" id="UP000579812"/>
    </source>
</evidence>
<dbReference type="InterPro" id="IPR036181">
    <property type="entry name" value="MIT_dom_sf"/>
</dbReference>
<dbReference type="EMBL" id="JAAMOB010000009">
    <property type="protein sequence ID" value="KAF4109409.1"/>
    <property type="molecule type" value="Genomic_DNA"/>
</dbReference>
<sequence>MQEANSEEKTEQILRVHVVRVCLVIFCGMPLSPRLWRAAVVLLQASKTAGLPTALIRGCLLGAGDKLAETKSRPWAPDVEESQDNEKQEIGVEATEEGVQEVEVAEEAVEDVMEDVTVGKEREATNAFGVKLRSTSLSLKFRLDKAQSEDRVKHHSASISPPASQSDLTSYVQPKEQRTGMGSTKVHAKLKEPPLQTDASSTLVHSSCSPPKSFCRDKEKAGVLRQAVGVGWTAAALCKGGQNNFLAHKMRRPQSRQVQQEEVTKEADRLLSYTCPRACRILHPNIGLYAFKVSMAQDFLPGMESSAISVLKRAVELDHSSRFQEALVCYQEGIQLLLDVLKAVKDDSKKGHYREKIKGYMDRAEQIKDHVNKLKEEGKYHEQLKIADSSTGFSYESLFKPYIRDGLTEVWVEDPYVRHVHQLYNFLRFCEMLLKCRCKVKTIHLLTSQDEDSYAQQTSALAEIQQSLQSQNICLDIQYSSTIHDREIRFNNGWIIKIGRGLDYFKKPKGRFFVGYCDYDLRECHETTVDIFHTKHTKTM</sequence>
<dbReference type="SMART" id="SM00745">
    <property type="entry name" value="MIT"/>
    <property type="match status" value="1"/>
</dbReference>
<dbReference type="Pfam" id="PF04212">
    <property type="entry name" value="MIT"/>
    <property type="match status" value="1"/>
</dbReference>
<gene>
    <name evidence="3" type="ORF">G5714_010482</name>
</gene>
<dbReference type="CDD" id="cd02685">
    <property type="entry name" value="MIT_C"/>
    <property type="match status" value="1"/>
</dbReference>
<evidence type="ECO:0000313" key="3">
    <source>
        <dbReference type="EMBL" id="KAF4109409.1"/>
    </source>
</evidence>
<dbReference type="Proteomes" id="UP000579812">
    <property type="component" value="Unassembled WGS sequence"/>
</dbReference>
<dbReference type="AlphaFoldDB" id="A0A7J6CPZ8"/>
<dbReference type="PANTHER" id="PTHR21222:SF1">
    <property type="entry name" value="MIT DOMAIN-CONTAINING PROTEIN 1"/>
    <property type="match status" value="1"/>
</dbReference>
<feature type="compositionally biased region" description="Polar residues" evidence="1">
    <location>
        <begin position="157"/>
        <end position="172"/>
    </location>
</feature>
<dbReference type="InterPro" id="IPR038113">
    <property type="entry name" value="MITD1_C_sf"/>
</dbReference>
<organism evidence="3 4">
    <name type="scientific">Onychostoma macrolepis</name>
    <dbReference type="NCBI Taxonomy" id="369639"/>
    <lineage>
        <taxon>Eukaryota</taxon>
        <taxon>Metazoa</taxon>
        <taxon>Chordata</taxon>
        <taxon>Craniata</taxon>
        <taxon>Vertebrata</taxon>
        <taxon>Euteleostomi</taxon>
        <taxon>Actinopterygii</taxon>
        <taxon>Neopterygii</taxon>
        <taxon>Teleostei</taxon>
        <taxon>Ostariophysi</taxon>
        <taxon>Cypriniformes</taxon>
        <taxon>Cyprinidae</taxon>
        <taxon>Acrossocheilinae</taxon>
        <taxon>Onychostoma</taxon>
    </lineage>
</organism>